<keyword evidence="4" id="KW-1185">Reference proteome</keyword>
<dbReference type="RefSeq" id="WP_108825057.1">
    <property type="nucleotide sequence ID" value="NZ_CP023004.1"/>
</dbReference>
<feature type="transmembrane region" description="Helical" evidence="2">
    <location>
        <begin position="487"/>
        <end position="511"/>
    </location>
</feature>
<accession>A0A2U8E384</accession>
<keyword evidence="2" id="KW-0812">Transmembrane</keyword>
<dbReference type="OrthoDB" id="182729at2"/>
<evidence type="ECO:0000256" key="1">
    <source>
        <dbReference type="SAM" id="MobiDB-lite"/>
    </source>
</evidence>
<reference evidence="3 4" key="1">
    <citation type="journal article" date="2018" name="Syst. Appl. Microbiol.">
        <title>Ereboglobus luteus gen. nov. sp. nov. from cockroach guts, and new insights into the oxygen relationship of the genera Opitutus and Didymococcus (Verrucomicrobia: Opitutaceae).</title>
        <authorList>
            <person name="Tegtmeier D."/>
            <person name="Belitz A."/>
            <person name="Radek R."/>
            <person name="Heimerl T."/>
            <person name="Brune A."/>
        </authorList>
    </citation>
    <scope>NUCLEOTIDE SEQUENCE [LARGE SCALE GENOMIC DNA]</scope>
    <source>
        <strain evidence="3 4">Ho45</strain>
    </source>
</reference>
<evidence type="ECO:0000313" key="3">
    <source>
        <dbReference type="EMBL" id="AWI09245.1"/>
    </source>
</evidence>
<feature type="transmembrane region" description="Helical" evidence="2">
    <location>
        <begin position="384"/>
        <end position="403"/>
    </location>
</feature>
<feature type="transmembrane region" description="Helical" evidence="2">
    <location>
        <begin position="443"/>
        <end position="466"/>
    </location>
</feature>
<evidence type="ECO:0000313" key="4">
    <source>
        <dbReference type="Proteomes" id="UP000244896"/>
    </source>
</evidence>
<feature type="region of interest" description="Disordered" evidence="1">
    <location>
        <begin position="551"/>
        <end position="570"/>
    </location>
</feature>
<sequence>MSPTREKNSKLTAAVAWLTAGLALLVLAWMVPVNLKSVTPALLRAAGENTPRVAAFGQQRLDSEKLGAASLILEAARLVNDPGAASLERGIRNIEARRPEWVPWGGWDPFLDPIFSLKENTGRTESTPVLTFFITEKARRELQRYLSNSRSIGVQTILQTHDNQGTTRFVPANRPGGEALDAVILLTALLYQSDNLSPALQRELRTLAETAAVEKQLGPLETFYLDLLSLGKRLNWMQLCELLRVSGSTRTVGEFAQLARVASDNLFLIYTAALYSGSADNVADYLMEYGRQGLADLRLALGEGQGAVRLLLRNRAPVNHSATLNISAVAEFTLLNPRVALAVKYAAFFVGAFLLFHALEVFLGGAMRAPSGDSRASPLRLRSFVLAGMIALFLVFASEPFLIKTPPPSEFKFKLVVPVLAADKPDSPITEVPVTTAMDTTTILSILLFAALQIAVYVICLLKIRYISRQPISPQLKLRLMDNEENLFDAGLYVGIAGTATALVLQVLGYIQANLLAAYSSNLFGILCVAIVKIRHVRHFKRQLILQVHGSGDATPQPEDATIKPATTNP</sequence>
<evidence type="ECO:0000256" key="2">
    <source>
        <dbReference type="SAM" id="Phobius"/>
    </source>
</evidence>
<feature type="transmembrane region" description="Helical" evidence="2">
    <location>
        <begin position="517"/>
        <end position="534"/>
    </location>
</feature>
<dbReference type="EMBL" id="CP023004">
    <property type="protein sequence ID" value="AWI09245.1"/>
    <property type="molecule type" value="Genomic_DNA"/>
</dbReference>
<name>A0A2U8E384_9BACT</name>
<organism evidence="3 4">
    <name type="scientific">Ereboglobus luteus</name>
    <dbReference type="NCBI Taxonomy" id="1796921"/>
    <lineage>
        <taxon>Bacteria</taxon>
        <taxon>Pseudomonadati</taxon>
        <taxon>Verrucomicrobiota</taxon>
        <taxon>Opitutia</taxon>
        <taxon>Opitutales</taxon>
        <taxon>Opitutaceae</taxon>
        <taxon>Ereboglobus</taxon>
    </lineage>
</organism>
<keyword evidence="2" id="KW-0472">Membrane</keyword>
<dbReference type="Proteomes" id="UP000244896">
    <property type="component" value="Chromosome"/>
</dbReference>
<dbReference type="KEGG" id="elut:CKA38_08330"/>
<protein>
    <submittedName>
        <fullName evidence="3">Uncharacterized protein</fullName>
    </submittedName>
</protein>
<feature type="transmembrane region" description="Helical" evidence="2">
    <location>
        <begin position="345"/>
        <end position="363"/>
    </location>
</feature>
<keyword evidence="2" id="KW-1133">Transmembrane helix</keyword>
<dbReference type="AlphaFoldDB" id="A0A2U8E384"/>
<gene>
    <name evidence="3" type="ORF">CKA38_08330</name>
</gene>
<proteinExistence type="predicted"/>